<proteinExistence type="predicted"/>
<sequence length="162" mass="18584">MYYYIFSKNASSGEQVLRAIEYLAFDYCKKDSYCLNELQDLATSYFSKIANEKGESWNGNSSDNKYNNDNDNNNDNNNDNKNLFFTNKKIDPYNNFNSSFIISNNSSQFSSFNSSEIFPSFFKLWKKKLTPFLLLLNSGKAVIANNANDVHITKNATKLTLC</sequence>
<dbReference type="AlphaFoldDB" id="X6MD19"/>
<reference evidence="2 3" key="1">
    <citation type="journal article" date="2013" name="Curr. Biol.">
        <title>The Genome of the Foraminiferan Reticulomyxa filosa.</title>
        <authorList>
            <person name="Glockner G."/>
            <person name="Hulsmann N."/>
            <person name="Schleicher M."/>
            <person name="Noegel A.A."/>
            <person name="Eichinger L."/>
            <person name="Gallinger C."/>
            <person name="Pawlowski J."/>
            <person name="Sierra R."/>
            <person name="Euteneuer U."/>
            <person name="Pillet L."/>
            <person name="Moustafa A."/>
            <person name="Platzer M."/>
            <person name="Groth M."/>
            <person name="Szafranski K."/>
            <person name="Schliwa M."/>
        </authorList>
    </citation>
    <scope>NUCLEOTIDE SEQUENCE [LARGE SCALE GENOMIC DNA]</scope>
</reference>
<evidence type="ECO:0000313" key="3">
    <source>
        <dbReference type="Proteomes" id="UP000023152"/>
    </source>
</evidence>
<accession>X6MD19</accession>
<feature type="compositionally biased region" description="Low complexity" evidence="1">
    <location>
        <begin position="58"/>
        <end position="81"/>
    </location>
</feature>
<feature type="region of interest" description="Disordered" evidence="1">
    <location>
        <begin position="56"/>
        <end position="81"/>
    </location>
</feature>
<keyword evidence="3" id="KW-1185">Reference proteome</keyword>
<evidence type="ECO:0000256" key="1">
    <source>
        <dbReference type="SAM" id="MobiDB-lite"/>
    </source>
</evidence>
<protein>
    <submittedName>
        <fullName evidence="2">Uncharacterized protein</fullName>
    </submittedName>
</protein>
<comment type="caution">
    <text evidence="2">The sequence shown here is derived from an EMBL/GenBank/DDBJ whole genome shotgun (WGS) entry which is preliminary data.</text>
</comment>
<organism evidence="2 3">
    <name type="scientific">Reticulomyxa filosa</name>
    <dbReference type="NCBI Taxonomy" id="46433"/>
    <lineage>
        <taxon>Eukaryota</taxon>
        <taxon>Sar</taxon>
        <taxon>Rhizaria</taxon>
        <taxon>Retaria</taxon>
        <taxon>Foraminifera</taxon>
        <taxon>Monothalamids</taxon>
        <taxon>Reticulomyxidae</taxon>
        <taxon>Reticulomyxa</taxon>
    </lineage>
</organism>
<gene>
    <name evidence="2" type="ORF">RFI_25588</name>
</gene>
<dbReference type="Proteomes" id="UP000023152">
    <property type="component" value="Unassembled WGS sequence"/>
</dbReference>
<name>X6MD19_RETFI</name>
<dbReference type="EMBL" id="ASPP01022041">
    <property type="protein sequence ID" value="ETO11789.1"/>
    <property type="molecule type" value="Genomic_DNA"/>
</dbReference>
<evidence type="ECO:0000313" key="2">
    <source>
        <dbReference type="EMBL" id="ETO11789.1"/>
    </source>
</evidence>